<organism evidence="1 2">
    <name type="scientific">Banduia mediterranea</name>
    <dbReference type="NCBI Taxonomy" id="3075609"/>
    <lineage>
        <taxon>Bacteria</taxon>
        <taxon>Pseudomonadati</taxon>
        <taxon>Pseudomonadota</taxon>
        <taxon>Gammaproteobacteria</taxon>
        <taxon>Nevskiales</taxon>
        <taxon>Algiphilaceae</taxon>
        <taxon>Banduia</taxon>
    </lineage>
</organism>
<dbReference type="PROSITE" id="PS51482">
    <property type="entry name" value="DEGV"/>
    <property type="match status" value="1"/>
</dbReference>
<sequence>MADASCDLPQEFIRQHGIRILPISIRLGNEMLSYSAEQIRAVFLERSASRSPVIMYLLHPEPLDRRPLKSDQ</sequence>
<keyword evidence="2" id="KW-1185">Reference proteome</keyword>
<dbReference type="Gene3D" id="3.40.50.10170">
    <property type="match status" value="1"/>
</dbReference>
<dbReference type="Proteomes" id="UP001254608">
    <property type="component" value="Unassembled WGS sequence"/>
</dbReference>
<dbReference type="InterPro" id="IPR003797">
    <property type="entry name" value="DegV"/>
</dbReference>
<evidence type="ECO:0000313" key="2">
    <source>
        <dbReference type="Proteomes" id="UP001254608"/>
    </source>
</evidence>
<dbReference type="EMBL" id="JAVRIC010000001">
    <property type="protein sequence ID" value="MDT0495775.1"/>
    <property type="molecule type" value="Genomic_DNA"/>
</dbReference>
<dbReference type="Pfam" id="PF02645">
    <property type="entry name" value="DegV"/>
    <property type="match status" value="1"/>
</dbReference>
<dbReference type="RefSeq" id="WP_311363169.1">
    <property type="nucleotide sequence ID" value="NZ_JAVRIC010000001.1"/>
</dbReference>
<reference evidence="1 2" key="1">
    <citation type="submission" date="2023-09" db="EMBL/GenBank/DDBJ databases">
        <authorList>
            <person name="Rey-Velasco X."/>
        </authorList>
    </citation>
    <scope>NUCLEOTIDE SEQUENCE [LARGE SCALE GENOMIC DNA]</scope>
    <source>
        <strain evidence="1 2">W345</strain>
    </source>
</reference>
<dbReference type="SUPFAM" id="SSF82549">
    <property type="entry name" value="DAK1/DegV-like"/>
    <property type="match status" value="1"/>
</dbReference>
<proteinExistence type="predicted"/>
<gene>
    <name evidence="1" type="ORF">RM530_00125</name>
</gene>
<evidence type="ECO:0000313" key="1">
    <source>
        <dbReference type="EMBL" id="MDT0495775.1"/>
    </source>
</evidence>
<accession>A0ABU2WE44</accession>
<protein>
    <submittedName>
        <fullName evidence="1">DegV family protein</fullName>
    </submittedName>
</protein>
<comment type="caution">
    <text evidence="1">The sequence shown here is derived from an EMBL/GenBank/DDBJ whole genome shotgun (WGS) entry which is preliminary data.</text>
</comment>
<name>A0ABU2WE44_9GAMM</name>